<protein>
    <submittedName>
        <fullName evidence="1">Uncharacterized protein</fullName>
    </submittedName>
</protein>
<gene>
    <name evidence="1" type="ORF">GGR39_001926</name>
</gene>
<accession>A0A7W6C285</accession>
<dbReference type="AlphaFoldDB" id="A0A7W6C285"/>
<reference evidence="1 2" key="1">
    <citation type="submission" date="2020-08" db="EMBL/GenBank/DDBJ databases">
        <title>Genomic Encyclopedia of Type Strains, Phase IV (KMG-IV): sequencing the most valuable type-strain genomes for metagenomic binning, comparative biology and taxonomic classification.</title>
        <authorList>
            <person name="Goeker M."/>
        </authorList>
    </citation>
    <scope>NUCLEOTIDE SEQUENCE [LARGE SCALE GENOMIC DNA]</scope>
    <source>
        <strain evidence="1 2">DSM 27568</strain>
    </source>
</reference>
<comment type="caution">
    <text evidence="1">The sequence shown here is derived from an EMBL/GenBank/DDBJ whole genome shotgun (WGS) entry which is preliminary data.</text>
</comment>
<keyword evidence="2" id="KW-1185">Reference proteome</keyword>
<evidence type="ECO:0000313" key="1">
    <source>
        <dbReference type="EMBL" id="MBB3940269.1"/>
    </source>
</evidence>
<evidence type="ECO:0000313" key="2">
    <source>
        <dbReference type="Proteomes" id="UP000561459"/>
    </source>
</evidence>
<dbReference type="EMBL" id="JACIDY010000004">
    <property type="protein sequence ID" value="MBB3940269.1"/>
    <property type="molecule type" value="Genomic_DNA"/>
</dbReference>
<proteinExistence type="predicted"/>
<sequence length="47" mass="5022">MMPDESACNRITIQPGITASATCEVAIANYADVVIVKRGSPRSKLSR</sequence>
<dbReference type="Proteomes" id="UP000561459">
    <property type="component" value="Unassembled WGS sequence"/>
</dbReference>
<organism evidence="1 2">
    <name type="scientific">Novosphingobium fluoreni</name>
    <dbReference type="NCBI Taxonomy" id="1391222"/>
    <lineage>
        <taxon>Bacteria</taxon>
        <taxon>Pseudomonadati</taxon>
        <taxon>Pseudomonadota</taxon>
        <taxon>Alphaproteobacteria</taxon>
        <taxon>Sphingomonadales</taxon>
        <taxon>Sphingomonadaceae</taxon>
        <taxon>Novosphingobium</taxon>
    </lineage>
</organism>
<name>A0A7W6C285_9SPHN</name>